<feature type="chain" id="PRO_5010363828" description="Lipoprotein" evidence="2">
    <location>
        <begin position="25"/>
        <end position="235"/>
    </location>
</feature>
<keyword evidence="4" id="KW-1185">Reference proteome</keyword>
<evidence type="ECO:0000313" key="3">
    <source>
        <dbReference type="EMBL" id="SDE59811.1"/>
    </source>
</evidence>
<evidence type="ECO:0000313" key="4">
    <source>
        <dbReference type="Proteomes" id="UP000182114"/>
    </source>
</evidence>
<protein>
    <recommendedName>
        <fullName evidence="5">Lipoprotein</fullName>
    </recommendedName>
</protein>
<feature type="region of interest" description="Disordered" evidence="1">
    <location>
        <begin position="22"/>
        <end position="45"/>
    </location>
</feature>
<dbReference type="RefSeq" id="WP_074537471.1">
    <property type="nucleotide sequence ID" value="NZ_FNBD01000002.1"/>
</dbReference>
<reference evidence="4" key="1">
    <citation type="submission" date="2016-10" db="EMBL/GenBank/DDBJ databases">
        <authorList>
            <person name="Varghese N."/>
            <person name="Submissions S."/>
        </authorList>
    </citation>
    <scope>NUCLEOTIDE SEQUENCE [LARGE SCALE GENOMIC DNA]</scope>
    <source>
        <strain evidence="4">DSM 24729</strain>
    </source>
</reference>
<feature type="signal peptide" evidence="2">
    <location>
        <begin position="1"/>
        <end position="24"/>
    </location>
</feature>
<name>A0A1G7E817_9FLAO</name>
<dbReference type="Proteomes" id="UP000182114">
    <property type="component" value="Unassembled WGS sequence"/>
</dbReference>
<dbReference type="EMBL" id="FNBD01000002">
    <property type="protein sequence ID" value="SDE59811.1"/>
    <property type="molecule type" value="Genomic_DNA"/>
</dbReference>
<evidence type="ECO:0000256" key="2">
    <source>
        <dbReference type="SAM" id="SignalP"/>
    </source>
</evidence>
<sequence length="235" mass="26876">MKRKKNLGLLFVAFSLLVSCNSEKKQTTPDTEPAHKELQEEKTKEVKAPEQIISITEAKQDYDNYTKKRAQLIEKIEDPLEDGSKFIASRYGDYDIETVKNYIAYVEQEAKEAGVKVETLRFYFSTYPDKKDFPDHKKVKHPRQNSFFILPTMKVDAMNMGFYIKDLGDGKKEAALIRDYPGILDSKMGDTNKENSKSYASFIPATTSTPIMFSDQSLIMNKTTMGPPPYDSDFN</sequence>
<accession>A0A1G7E817</accession>
<organism evidence="3 4">
    <name type="scientific">Cellulophaga baltica</name>
    <dbReference type="NCBI Taxonomy" id="76594"/>
    <lineage>
        <taxon>Bacteria</taxon>
        <taxon>Pseudomonadati</taxon>
        <taxon>Bacteroidota</taxon>
        <taxon>Flavobacteriia</taxon>
        <taxon>Flavobacteriales</taxon>
        <taxon>Flavobacteriaceae</taxon>
        <taxon>Cellulophaga</taxon>
    </lineage>
</organism>
<gene>
    <name evidence="3" type="ORF">SAMN04487992_102151</name>
</gene>
<evidence type="ECO:0008006" key="5">
    <source>
        <dbReference type="Google" id="ProtNLM"/>
    </source>
</evidence>
<evidence type="ECO:0000256" key="1">
    <source>
        <dbReference type="SAM" id="MobiDB-lite"/>
    </source>
</evidence>
<dbReference type="PROSITE" id="PS51257">
    <property type="entry name" value="PROKAR_LIPOPROTEIN"/>
    <property type="match status" value="1"/>
</dbReference>
<proteinExistence type="predicted"/>
<keyword evidence="2" id="KW-0732">Signal</keyword>
<dbReference type="AlphaFoldDB" id="A0A1G7E817"/>
<dbReference type="eggNOG" id="ENOG5031UEV">
    <property type="taxonomic scope" value="Bacteria"/>
</dbReference>